<reference evidence="2 3" key="1">
    <citation type="submission" date="2021-06" db="EMBL/GenBank/DDBJ databases">
        <authorList>
            <person name="Palmer J.M."/>
        </authorList>
    </citation>
    <scope>NUCLEOTIDE SEQUENCE [LARGE SCALE GENOMIC DNA]</scope>
    <source>
        <strain evidence="2 3">AS_MEX2019</strain>
        <tissue evidence="2">Muscle</tissue>
    </source>
</reference>
<gene>
    <name evidence="2" type="ORF">AMECASPLE_000481</name>
</gene>
<dbReference type="EMBL" id="JAHRIP010000014">
    <property type="protein sequence ID" value="MEQ2278593.1"/>
    <property type="molecule type" value="Genomic_DNA"/>
</dbReference>
<keyword evidence="1" id="KW-0472">Membrane</keyword>
<sequence>MLPVAIQASERHSFSREASFGKAILRITTNRLPFIYVSMSLQFRLQGVIYVLGFGSFHPHFFLFYWFGLTAWLLRCGLRPFSSRSLTLFNFFVLFSEQQWSS</sequence>
<accession>A0ABV0XB06</accession>
<evidence type="ECO:0000256" key="1">
    <source>
        <dbReference type="SAM" id="Phobius"/>
    </source>
</evidence>
<dbReference type="Proteomes" id="UP001469553">
    <property type="component" value="Unassembled WGS sequence"/>
</dbReference>
<feature type="transmembrane region" description="Helical" evidence="1">
    <location>
        <begin position="48"/>
        <end position="74"/>
    </location>
</feature>
<keyword evidence="3" id="KW-1185">Reference proteome</keyword>
<evidence type="ECO:0000313" key="2">
    <source>
        <dbReference type="EMBL" id="MEQ2278593.1"/>
    </source>
</evidence>
<name>A0ABV0XB06_9TELE</name>
<evidence type="ECO:0000313" key="3">
    <source>
        <dbReference type="Proteomes" id="UP001469553"/>
    </source>
</evidence>
<proteinExistence type="predicted"/>
<organism evidence="2 3">
    <name type="scientific">Ameca splendens</name>
    <dbReference type="NCBI Taxonomy" id="208324"/>
    <lineage>
        <taxon>Eukaryota</taxon>
        <taxon>Metazoa</taxon>
        <taxon>Chordata</taxon>
        <taxon>Craniata</taxon>
        <taxon>Vertebrata</taxon>
        <taxon>Euteleostomi</taxon>
        <taxon>Actinopterygii</taxon>
        <taxon>Neopterygii</taxon>
        <taxon>Teleostei</taxon>
        <taxon>Neoteleostei</taxon>
        <taxon>Acanthomorphata</taxon>
        <taxon>Ovalentaria</taxon>
        <taxon>Atherinomorphae</taxon>
        <taxon>Cyprinodontiformes</taxon>
        <taxon>Goodeidae</taxon>
        <taxon>Ameca</taxon>
    </lineage>
</organism>
<keyword evidence="1" id="KW-0812">Transmembrane</keyword>
<comment type="caution">
    <text evidence="2">The sequence shown here is derived from an EMBL/GenBank/DDBJ whole genome shotgun (WGS) entry which is preliminary data.</text>
</comment>
<keyword evidence="1" id="KW-1133">Transmembrane helix</keyword>
<protein>
    <submittedName>
        <fullName evidence="2">Uncharacterized protein</fullName>
    </submittedName>
</protein>